<accession>A0AA89BMD7</accession>
<dbReference type="Pfam" id="PF00501">
    <property type="entry name" value="AMP-binding"/>
    <property type="match status" value="1"/>
</dbReference>
<dbReference type="GO" id="GO:0006631">
    <property type="term" value="P:fatty acid metabolic process"/>
    <property type="evidence" value="ECO:0007669"/>
    <property type="project" value="TreeGrafter"/>
</dbReference>
<comment type="caution">
    <text evidence="4">The sequence shown here is derived from an EMBL/GenBank/DDBJ whole genome shotgun (WGS) entry which is preliminary data.</text>
</comment>
<dbReference type="InterPro" id="IPR020459">
    <property type="entry name" value="AMP-binding"/>
</dbReference>
<dbReference type="Proteomes" id="UP001186944">
    <property type="component" value="Unassembled WGS sequence"/>
</dbReference>
<evidence type="ECO:0000256" key="1">
    <source>
        <dbReference type="ARBA" id="ARBA00006432"/>
    </source>
</evidence>
<dbReference type="PROSITE" id="PS00455">
    <property type="entry name" value="AMP_BINDING"/>
    <property type="match status" value="1"/>
</dbReference>
<feature type="compositionally biased region" description="Basic and acidic residues" evidence="2">
    <location>
        <begin position="441"/>
        <end position="451"/>
    </location>
</feature>
<dbReference type="PANTHER" id="PTHR43201:SF8">
    <property type="entry name" value="ACYL-COA SYNTHETASE FAMILY MEMBER 3"/>
    <property type="match status" value="1"/>
</dbReference>
<dbReference type="EMBL" id="VSWD01000012">
    <property type="protein sequence ID" value="KAK3086669.1"/>
    <property type="molecule type" value="Genomic_DNA"/>
</dbReference>
<dbReference type="PRINTS" id="PR00154">
    <property type="entry name" value="AMPBINDING"/>
</dbReference>
<dbReference type="Gene3D" id="3.40.50.12780">
    <property type="entry name" value="N-terminal domain of ligase-like"/>
    <property type="match status" value="1"/>
</dbReference>
<dbReference type="InterPro" id="IPR020845">
    <property type="entry name" value="AMP-binding_CS"/>
</dbReference>
<keyword evidence="5" id="KW-1185">Reference proteome</keyword>
<comment type="similarity">
    <text evidence="1">Belongs to the ATP-dependent AMP-binding enzyme family.</text>
</comment>
<reference evidence="4" key="1">
    <citation type="submission" date="2019-08" db="EMBL/GenBank/DDBJ databases">
        <title>The improved chromosome-level genome for the pearl oyster Pinctada fucata martensii using PacBio sequencing and Hi-C.</title>
        <authorList>
            <person name="Zheng Z."/>
        </authorList>
    </citation>
    <scope>NUCLEOTIDE SEQUENCE</scope>
    <source>
        <strain evidence="4">ZZ-2019</strain>
        <tissue evidence="4">Adductor muscle</tissue>
    </source>
</reference>
<feature type="region of interest" description="Disordered" evidence="2">
    <location>
        <begin position="441"/>
        <end position="462"/>
    </location>
</feature>
<evidence type="ECO:0000313" key="5">
    <source>
        <dbReference type="Proteomes" id="UP001186944"/>
    </source>
</evidence>
<evidence type="ECO:0000256" key="2">
    <source>
        <dbReference type="SAM" id="MobiDB-lite"/>
    </source>
</evidence>
<dbReference type="InterPro" id="IPR042099">
    <property type="entry name" value="ANL_N_sf"/>
</dbReference>
<evidence type="ECO:0000259" key="3">
    <source>
        <dbReference type="Pfam" id="PF00501"/>
    </source>
</evidence>
<dbReference type="SUPFAM" id="SSF56801">
    <property type="entry name" value="Acetyl-CoA synthetase-like"/>
    <property type="match status" value="1"/>
</dbReference>
<protein>
    <recommendedName>
        <fullName evidence="3">AMP-dependent synthetase/ligase domain-containing protein</fullName>
    </recommendedName>
</protein>
<dbReference type="InterPro" id="IPR000873">
    <property type="entry name" value="AMP-dep_synth/lig_dom"/>
</dbReference>
<dbReference type="PANTHER" id="PTHR43201">
    <property type="entry name" value="ACYL-COA SYNTHETASE"/>
    <property type="match status" value="1"/>
</dbReference>
<name>A0AA89BMD7_PINIB</name>
<evidence type="ECO:0000313" key="4">
    <source>
        <dbReference type="EMBL" id="KAK3086669.1"/>
    </source>
</evidence>
<dbReference type="GO" id="GO:0031956">
    <property type="term" value="F:medium-chain fatty acid-CoA ligase activity"/>
    <property type="evidence" value="ECO:0007669"/>
    <property type="project" value="TreeGrafter"/>
</dbReference>
<sequence length="462" mass="52541">MRRLVWSSLIGQSLWRVRSIPRWIHKPQVLSSQCRFNSTDFQQSSGYLRTDISLIPQFGNNNAGNKEKEPVMRKSKIVDRHGIRHQEALIMFSYDLYKKISEILKDDNLDKNPRIAILCENDITYVIAQLAIWLYCGVGVPLCKTHPPSEWKYVIEDAQCSAVIRSLKVDLPVLDNVKVIDMPGSEQYSGIQVRPMTFTPVEKVADVDDPALIIYTSGTTGPPKGVVLSHRNLITNMNDMIQEWEWNSSNYKGTAPDIILHCLPLHHVHGVVNALWTPLFCGAIVYMLPRFNVGLVMKLLATSSFNKFTGEEYSLIWKGSQIPEVSIFMGVPTMYAKLIEYYEEHYEPQINTNSASGLMLKHTITTKFSNMRLMVSGSAALPESIMKKWHQISGHWLLERYGMTEVGMALTNPLNGERIPGKWLSGFVRIYYEEVAPDKRPLAPREIRNDRGGNGSNQSPKW</sequence>
<gene>
    <name evidence="4" type="ORF">FSP39_021664</name>
</gene>
<feature type="domain" description="AMP-dependent synthetase/ligase" evidence="3">
    <location>
        <begin position="95"/>
        <end position="415"/>
    </location>
</feature>
<dbReference type="AlphaFoldDB" id="A0AA89BMD7"/>
<proteinExistence type="inferred from homology"/>
<organism evidence="4 5">
    <name type="scientific">Pinctada imbricata</name>
    <name type="common">Atlantic pearl-oyster</name>
    <name type="synonym">Pinctada martensii</name>
    <dbReference type="NCBI Taxonomy" id="66713"/>
    <lineage>
        <taxon>Eukaryota</taxon>
        <taxon>Metazoa</taxon>
        <taxon>Spiralia</taxon>
        <taxon>Lophotrochozoa</taxon>
        <taxon>Mollusca</taxon>
        <taxon>Bivalvia</taxon>
        <taxon>Autobranchia</taxon>
        <taxon>Pteriomorphia</taxon>
        <taxon>Pterioida</taxon>
        <taxon>Pterioidea</taxon>
        <taxon>Pteriidae</taxon>
        <taxon>Pinctada</taxon>
    </lineage>
</organism>